<gene>
    <name evidence="2" type="ORF">AVDCRST_MAG79-1659</name>
</gene>
<proteinExistence type="predicted"/>
<dbReference type="AlphaFoldDB" id="A0A6J4U5P6"/>
<organism evidence="2">
    <name type="scientific">uncultured Thermoleophilia bacterium</name>
    <dbReference type="NCBI Taxonomy" id="1497501"/>
    <lineage>
        <taxon>Bacteria</taxon>
        <taxon>Bacillati</taxon>
        <taxon>Actinomycetota</taxon>
        <taxon>Thermoleophilia</taxon>
        <taxon>environmental samples</taxon>
    </lineage>
</organism>
<evidence type="ECO:0000313" key="2">
    <source>
        <dbReference type="EMBL" id="CAA9538865.1"/>
    </source>
</evidence>
<sequence length="143" mass="15627">MPPAAVRLGDRGPGAVDQRSPARTLRREAGAAPVEVDGIDLRAASVEDRLERGGERHGDVSRRRRVGRSVDALPRPGHRPSLVAVEPRDVASGGRRRDRAQIGAAGPSLRVDGDRRGPRRRRRIVQCIALVDPCGFSSHLQRW</sequence>
<feature type="region of interest" description="Disordered" evidence="1">
    <location>
        <begin position="1"/>
        <end position="31"/>
    </location>
</feature>
<protein>
    <submittedName>
        <fullName evidence="2">Uncharacterized protein</fullName>
    </submittedName>
</protein>
<name>A0A6J4U5P6_9ACTN</name>
<feature type="compositionally biased region" description="Basic and acidic residues" evidence="1">
    <location>
        <begin position="49"/>
        <end position="61"/>
    </location>
</feature>
<accession>A0A6J4U5P6</accession>
<feature type="region of interest" description="Disordered" evidence="1">
    <location>
        <begin position="49"/>
        <end position="117"/>
    </location>
</feature>
<dbReference type="EMBL" id="CADCWC010000248">
    <property type="protein sequence ID" value="CAA9538865.1"/>
    <property type="molecule type" value="Genomic_DNA"/>
</dbReference>
<reference evidence="2" key="1">
    <citation type="submission" date="2020-02" db="EMBL/GenBank/DDBJ databases">
        <authorList>
            <person name="Meier V. D."/>
        </authorList>
    </citation>
    <scope>NUCLEOTIDE SEQUENCE</scope>
    <source>
        <strain evidence="2">AVDCRST_MAG79</strain>
    </source>
</reference>
<evidence type="ECO:0000256" key="1">
    <source>
        <dbReference type="SAM" id="MobiDB-lite"/>
    </source>
</evidence>